<dbReference type="SUPFAM" id="SSF88659">
    <property type="entry name" value="Sigma3 and sigma4 domains of RNA polymerase sigma factors"/>
    <property type="match status" value="1"/>
</dbReference>
<gene>
    <name evidence="2" type="ordered locus">SELR_13970</name>
</gene>
<evidence type="ECO:0000313" key="2">
    <source>
        <dbReference type="EMBL" id="BAL83105.1"/>
    </source>
</evidence>
<dbReference type="HOGENOM" id="CLU_2107330_0_0_9"/>
<dbReference type="GO" id="GO:0006352">
    <property type="term" value="P:DNA-templated transcription initiation"/>
    <property type="evidence" value="ECO:0007669"/>
    <property type="project" value="InterPro"/>
</dbReference>
<organism evidence="2 3">
    <name type="scientific">Selenomonas ruminantium subsp. lactilytica (strain NBRC 103574 / TAM6421)</name>
    <dbReference type="NCBI Taxonomy" id="927704"/>
    <lineage>
        <taxon>Bacteria</taxon>
        <taxon>Bacillati</taxon>
        <taxon>Bacillota</taxon>
        <taxon>Negativicutes</taxon>
        <taxon>Selenomonadales</taxon>
        <taxon>Selenomonadaceae</taxon>
        <taxon>Selenomonas</taxon>
    </lineage>
</organism>
<dbReference type="PATRIC" id="fig|927704.6.peg.1440"/>
<accession>I0GQR8</accession>
<name>I0GQR8_SELRL</name>
<dbReference type="OrthoDB" id="9782703at2"/>
<dbReference type="EMBL" id="AP012292">
    <property type="protein sequence ID" value="BAL83105.1"/>
    <property type="molecule type" value="Genomic_DNA"/>
</dbReference>
<dbReference type="RefSeq" id="WP_014424542.1">
    <property type="nucleotide sequence ID" value="NC_017068.1"/>
</dbReference>
<dbReference type="AlphaFoldDB" id="I0GQR8"/>
<reference evidence="2 3" key="1">
    <citation type="submission" date="2011-10" db="EMBL/GenBank/DDBJ databases">
        <title>Whole genome sequence of Selenomonas ruminantium subsp. lactilytica TAM6421.</title>
        <authorList>
            <person name="Oguchi A."/>
            <person name="Ankai A."/>
            <person name="Kaneko J."/>
            <person name="Yamada-Narita S."/>
            <person name="Fukui S."/>
            <person name="Takahashi M."/>
            <person name="Onodera T."/>
            <person name="Kojima S."/>
            <person name="Fushimi T."/>
            <person name="Abe N."/>
            <person name="Kamio Y."/>
            <person name="Yamazaki S."/>
            <person name="Fujita N."/>
        </authorList>
    </citation>
    <scope>NUCLEOTIDE SEQUENCE [LARGE SCALE GENOMIC DNA]</scope>
    <source>
        <strain evidence="3">NBRC 103574 / TAM6421</strain>
    </source>
</reference>
<dbReference type="GO" id="GO:0003677">
    <property type="term" value="F:DNA binding"/>
    <property type="evidence" value="ECO:0007669"/>
    <property type="project" value="InterPro"/>
</dbReference>
<dbReference type="Pfam" id="PF08281">
    <property type="entry name" value="Sigma70_r4_2"/>
    <property type="match status" value="1"/>
</dbReference>
<protein>
    <recommendedName>
        <fullName evidence="1">RNA polymerase sigma factor 70 region 4 type 2 domain-containing protein</fullName>
    </recommendedName>
</protein>
<evidence type="ECO:0000313" key="3">
    <source>
        <dbReference type="Proteomes" id="UP000007887"/>
    </source>
</evidence>
<sequence length="115" mass="14010">MKIENPHYFYGRKIIWNAYRAILREERQKYMEQREMIERLGARLLGDKSKSFTSVEIVDTFNQLDEKQRKLLQMRYVYGFSVKELAAYYNVHPSRISHRLTESRKAFKKLWDGDR</sequence>
<evidence type="ECO:0000259" key="1">
    <source>
        <dbReference type="Pfam" id="PF08281"/>
    </source>
</evidence>
<dbReference type="eggNOG" id="COG1595">
    <property type="taxonomic scope" value="Bacteria"/>
</dbReference>
<dbReference type="InterPro" id="IPR013324">
    <property type="entry name" value="RNA_pol_sigma_r3/r4-like"/>
</dbReference>
<dbReference type="GO" id="GO:0016987">
    <property type="term" value="F:sigma factor activity"/>
    <property type="evidence" value="ECO:0007669"/>
    <property type="project" value="InterPro"/>
</dbReference>
<dbReference type="Proteomes" id="UP000007887">
    <property type="component" value="Chromosome"/>
</dbReference>
<dbReference type="InterPro" id="IPR036388">
    <property type="entry name" value="WH-like_DNA-bd_sf"/>
</dbReference>
<proteinExistence type="predicted"/>
<dbReference type="InterPro" id="IPR013249">
    <property type="entry name" value="RNA_pol_sigma70_r4_t2"/>
</dbReference>
<dbReference type="Gene3D" id="1.10.10.10">
    <property type="entry name" value="Winged helix-like DNA-binding domain superfamily/Winged helix DNA-binding domain"/>
    <property type="match status" value="1"/>
</dbReference>
<dbReference type="KEGG" id="sri:SELR_13970"/>
<feature type="domain" description="RNA polymerase sigma factor 70 region 4 type 2" evidence="1">
    <location>
        <begin position="56"/>
        <end position="106"/>
    </location>
</feature>